<name>A0A813H7V8_POLGL</name>
<reference evidence="2" key="1">
    <citation type="submission" date="2021-02" db="EMBL/GenBank/DDBJ databases">
        <authorList>
            <person name="Dougan E. K."/>
            <person name="Rhodes N."/>
            <person name="Thang M."/>
            <person name="Chan C."/>
        </authorList>
    </citation>
    <scope>NUCLEOTIDE SEQUENCE</scope>
</reference>
<evidence type="ECO:0000313" key="2">
    <source>
        <dbReference type="EMBL" id="CAE8634130.1"/>
    </source>
</evidence>
<protein>
    <submittedName>
        <fullName evidence="2">Uncharacterized protein</fullName>
    </submittedName>
</protein>
<dbReference type="AlphaFoldDB" id="A0A813H7V8"/>
<organism evidence="2 3">
    <name type="scientific">Polarella glacialis</name>
    <name type="common">Dinoflagellate</name>
    <dbReference type="NCBI Taxonomy" id="89957"/>
    <lineage>
        <taxon>Eukaryota</taxon>
        <taxon>Sar</taxon>
        <taxon>Alveolata</taxon>
        <taxon>Dinophyceae</taxon>
        <taxon>Suessiales</taxon>
        <taxon>Suessiaceae</taxon>
        <taxon>Polarella</taxon>
    </lineage>
</organism>
<evidence type="ECO:0000256" key="1">
    <source>
        <dbReference type="SAM" id="MobiDB-lite"/>
    </source>
</evidence>
<proteinExistence type="predicted"/>
<feature type="region of interest" description="Disordered" evidence="1">
    <location>
        <begin position="122"/>
        <end position="141"/>
    </location>
</feature>
<dbReference type="Proteomes" id="UP000654075">
    <property type="component" value="Unassembled WGS sequence"/>
</dbReference>
<evidence type="ECO:0000313" key="3">
    <source>
        <dbReference type="Proteomes" id="UP000654075"/>
    </source>
</evidence>
<dbReference type="EMBL" id="CAJNNV010030916">
    <property type="protein sequence ID" value="CAE8634130.1"/>
    <property type="molecule type" value="Genomic_DNA"/>
</dbReference>
<keyword evidence="3" id="KW-1185">Reference proteome</keyword>
<accession>A0A813H7V8</accession>
<sequence length="206" mass="21511">MLSVQSPQPAKWQTMADACSLHLHADPLDAKNAAFRRQENSAASQNLSAKGDFKPTTIELTAAKKGALGAFVFARPREASAGAGAQAAADAQKAAEAKKAAESLAAAGAKKAATEATAAESRAAADAKKDSTFAPAVEEDDPGWKEAARAFDTAASELCGLLQGVTLAKTADEKRRLLERKRRLESAPEFVAAIRRLESHGAHCAE</sequence>
<gene>
    <name evidence="2" type="ORF">PGLA1383_LOCUS49802</name>
</gene>
<comment type="caution">
    <text evidence="2">The sequence shown here is derived from an EMBL/GenBank/DDBJ whole genome shotgun (WGS) entry which is preliminary data.</text>
</comment>